<protein>
    <submittedName>
        <fullName evidence="1">Uncharacterized protein</fullName>
    </submittedName>
</protein>
<keyword evidence="2" id="KW-1185">Reference proteome</keyword>
<dbReference type="EMBL" id="JAVDQI010000001">
    <property type="protein sequence ID" value="MDR6222080.1"/>
    <property type="molecule type" value="Genomic_DNA"/>
</dbReference>
<dbReference type="Proteomes" id="UP001185015">
    <property type="component" value="Unassembled WGS sequence"/>
</dbReference>
<organism evidence="1 2">
    <name type="scientific">Methanococcoides alaskense</name>
    <dbReference type="NCBI Taxonomy" id="325778"/>
    <lineage>
        <taxon>Archaea</taxon>
        <taxon>Methanobacteriati</taxon>
        <taxon>Methanobacteriota</taxon>
        <taxon>Stenosarchaea group</taxon>
        <taxon>Methanomicrobia</taxon>
        <taxon>Methanosarcinales</taxon>
        <taxon>Methanosarcinaceae</taxon>
        <taxon>Methanococcoides</taxon>
    </lineage>
</organism>
<comment type="caution">
    <text evidence="1">The sequence shown here is derived from an EMBL/GenBank/DDBJ whole genome shotgun (WGS) entry which is preliminary data.</text>
</comment>
<proteinExistence type="predicted"/>
<accession>A0AA90Z6J4</accession>
<evidence type="ECO:0000313" key="1">
    <source>
        <dbReference type="EMBL" id="MDR6222080.1"/>
    </source>
</evidence>
<reference evidence="1 2" key="1">
    <citation type="submission" date="2023-07" db="EMBL/GenBank/DDBJ databases">
        <title>Genomic Encyclopedia of Type Strains, Phase IV (KMG-IV): sequencing the most valuable type-strain genomes for metagenomic binning, comparative biology and taxonomic classification.</title>
        <authorList>
            <person name="Goeker M."/>
        </authorList>
    </citation>
    <scope>NUCLEOTIDE SEQUENCE [LARGE SCALE GENOMIC DNA]</scope>
    <source>
        <strain evidence="1 2">DSM 17273</strain>
    </source>
</reference>
<name>A0AA90Z6J4_9EURY</name>
<gene>
    <name evidence="1" type="ORF">J2750_000512</name>
</gene>
<evidence type="ECO:0000313" key="2">
    <source>
        <dbReference type="Proteomes" id="UP001185015"/>
    </source>
</evidence>
<sequence length="54" mass="6264">MKVINHFLKNESKAFTSSLIFAAYGNLKLYDHVPQNAFYDKKVILPLNHKKSQL</sequence>
<dbReference type="AlphaFoldDB" id="A0AA90Z6J4"/>